<evidence type="ECO:0000313" key="1">
    <source>
        <dbReference type="EMBL" id="EDP20682.1"/>
    </source>
</evidence>
<organism evidence="1 2">
    <name type="scientific">Faecalibacterium prausnitzii M21/2</name>
    <dbReference type="NCBI Taxonomy" id="411485"/>
    <lineage>
        <taxon>Bacteria</taxon>
        <taxon>Bacillati</taxon>
        <taxon>Bacillota</taxon>
        <taxon>Clostridia</taxon>
        <taxon>Eubacteriales</taxon>
        <taxon>Oscillospiraceae</taxon>
        <taxon>Faecalibacterium</taxon>
    </lineage>
</organism>
<name>A8SHV3_9FIRM</name>
<sequence>MTVNKIFDVFFSVIPPKGFARSVRLPDYNYTAFGASFLAKNCE</sequence>
<protein>
    <submittedName>
        <fullName evidence="1">Uncharacterized protein</fullName>
    </submittedName>
</protein>
<dbReference type="HOGENOM" id="CLU_3233886_0_0_9"/>
<proteinExistence type="predicted"/>
<evidence type="ECO:0000313" key="2">
    <source>
        <dbReference type="Proteomes" id="UP000005945"/>
    </source>
</evidence>
<gene>
    <name evidence="1" type="ORF">FAEPRAM212_03479</name>
</gene>
<reference evidence="1 2" key="1">
    <citation type="submission" date="2007-09" db="EMBL/GenBank/DDBJ databases">
        <title>Draft genome sequence of Faecalibacterium prausnitzii M21/2.</title>
        <authorList>
            <person name="Sudarsanam P."/>
            <person name="Ley R."/>
            <person name="Guruge J."/>
            <person name="Turnbaugh P.J."/>
            <person name="Mahowald M."/>
            <person name="Liep D."/>
            <person name="Gordon J."/>
        </authorList>
    </citation>
    <scope>NUCLEOTIDE SEQUENCE [LARGE SCALE GENOMIC DNA]</scope>
    <source>
        <strain evidence="1 2">M21/2</strain>
    </source>
</reference>
<comment type="caution">
    <text evidence="1">The sequence shown here is derived from an EMBL/GenBank/DDBJ whole genome shotgun (WGS) entry which is preliminary data.</text>
</comment>
<dbReference type="Proteomes" id="UP000005945">
    <property type="component" value="Unassembled WGS sequence"/>
</dbReference>
<dbReference type="EMBL" id="ABED02000029">
    <property type="protein sequence ID" value="EDP20682.1"/>
    <property type="molecule type" value="Genomic_DNA"/>
</dbReference>
<reference evidence="1 2" key="2">
    <citation type="submission" date="2007-09" db="EMBL/GenBank/DDBJ databases">
        <authorList>
            <person name="Fulton L."/>
            <person name="Clifton S."/>
            <person name="Fulton B."/>
            <person name="Xu J."/>
            <person name="Minx P."/>
            <person name="Pepin K.H."/>
            <person name="Johnson M."/>
            <person name="Thiruvilangam P."/>
            <person name="Bhonagiri V."/>
            <person name="Nash W.E."/>
            <person name="Mardis E.R."/>
            <person name="Wilson R.K."/>
        </authorList>
    </citation>
    <scope>NUCLEOTIDE SEQUENCE [LARGE SCALE GENOMIC DNA]</scope>
    <source>
        <strain evidence="1 2">M21/2</strain>
    </source>
</reference>
<accession>A8SHV3</accession>
<dbReference type="AlphaFoldDB" id="A8SHV3"/>